<gene>
    <name evidence="2" type="ORF">QQ91_015840</name>
</gene>
<dbReference type="InterPro" id="IPR029052">
    <property type="entry name" value="Metallo-depent_PP-like"/>
</dbReference>
<reference evidence="2" key="3">
    <citation type="submission" date="2020-02" db="EMBL/GenBank/DDBJ databases">
        <authorList>
            <person name="Sarangi A.N."/>
            <person name="Ghosh S."/>
            <person name="Mukherjee M."/>
            <person name="Tripathy S."/>
        </authorList>
    </citation>
    <scope>NUCLEOTIDE SEQUENCE</scope>
    <source>
        <strain evidence="2">BDU141951</strain>
    </source>
</reference>
<dbReference type="PANTHER" id="PTHR43143:SF1">
    <property type="entry name" value="SERINE_THREONINE-PROTEIN PHOSPHATASE CPPED1"/>
    <property type="match status" value="1"/>
</dbReference>
<evidence type="ECO:0000313" key="2">
    <source>
        <dbReference type="EMBL" id="NEV68584.1"/>
    </source>
</evidence>
<name>A0A0C1Y544_9CYAN</name>
<dbReference type="InterPro" id="IPR051918">
    <property type="entry name" value="STPP_CPPED1"/>
</dbReference>
<protein>
    <submittedName>
        <fullName evidence="2">Metallophosphoesterase</fullName>
    </submittedName>
</protein>
<dbReference type="AlphaFoldDB" id="A0A0C1Y544"/>
<dbReference type="Pfam" id="PF00149">
    <property type="entry name" value="Metallophos"/>
    <property type="match status" value="1"/>
</dbReference>
<sequence length="463" mass="52489">MGLSIDPAISKKVRKMRSRVRWQAPMIATQGIDQTRLGIADGLTSPSAFSFLVIGDSGFGPQSFGHPQQEVADYLATQMADCRFLLHTGDVVYRMGSPDQYPAKFIAPYRAWLMGGDRHQRLDYRQLTFRKPFLPVPGNHDYYNLPFPYGHIVAALQPLRRSLNLPVPSTNGRRGSATGDTYARAFLDYLKDIPLGRLAQHLDQHYTIPTETGRALTYEPGTFTRLPNRYYQFRYGNIDFFALDSSTFHRPVEIDGAETLMADSPSQQLPPDLDWEQLFWLRDRLIASHQNPNVQGRILTLHHPPYITEANKRYETACQTVRQHLRWVLDAVVAQIGHDTAAPLLDLVLSGHAHCFEYLRTGETGHGDRHLNWLVCGGSGARLRSQHADTTICETRDGTAQIIAKSQLFIGRHGSGADTHWPYTFLRIDVEPGRDRPQFVVRPFIAQHAHHTWTRSEFAPLML</sequence>
<comment type="caution">
    <text evidence="2">The sequence shown here is derived from an EMBL/GenBank/DDBJ whole genome shotgun (WGS) entry which is preliminary data.</text>
</comment>
<dbReference type="InterPro" id="IPR004843">
    <property type="entry name" value="Calcineurin-like_PHP"/>
</dbReference>
<dbReference type="SUPFAM" id="SSF56300">
    <property type="entry name" value="Metallo-dependent phosphatases"/>
    <property type="match status" value="1"/>
</dbReference>
<accession>A0A0C1Y544</accession>
<organism evidence="2">
    <name type="scientific">Lyngbya confervoides BDU141951</name>
    <dbReference type="NCBI Taxonomy" id="1574623"/>
    <lineage>
        <taxon>Bacteria</taxon>
        <taxon>Bacillati</taxon>
        <taxon>Cyanobacteriota</taxon>
        <taxon>Cyanophyceae</taxon>
        <taxon>Oscillatoriophycideae</taxon>
        <taxon>Oscillatoriales</taxon>
        <taxon>Microcoleaceae</taxon>
        <taxon>Lyngbya</taxon>
    </lineage>
</organism>
<reference evidence="2" key="2">
    <citation type="journal article" date="2015" name="Genome Announc.">
        <title>Draft Genome Sequence of Filamentous Marine Cyanobacterium Lyngbya confervoides Strain BDU141951.</title>
        <authorList>
            <person name="Chandrababunaidu M.M."/>
            <person name="Sen D."/>
            <person name="Tripathy S."/>
        </authorList>
    </citation>
    <scope>NUCLEOTIDE SEQUENCE</scope>
    <source>
        <strain evidence="2">BDU141951</strain>
    </source>
</reference>
<reference evidence="2" key="1">
    <citation type="submission" date="2014-11" db="EMBL/GenBank/DDBJ databases">
        <authorList>
            <person name="Malar M.C."/>
            <person name="Sen D."/>
            <person name="Tripathy S."/>
        </authorList>
    </citation>
    <scope>NUCLEOTIDE SEQUENCE</scope>
    <source>
        <strain evidence="2">BDU141951</strain>
    </source>
</reference>
<feature type="domain" description="Calcineurin-like phosphoesterase" evidence="1">
    <location>
        <begin position="50"/>
        <end position="355"/>
    </location>
</feature>
<dbReference type="EMBL" id="JTHE02000003">
    <property type="protein sequence ID" value="NEV68584.1"/>
    <property type="molecule type" value="Genomic_DNA"/>
</dbReference>
<dbReference type="GO" id="GO:0016787">
    <property type="term" value="F:hydrolase activity"/>
    <property type="evidence" value="ECO:0007669"/>
    <property type="project" value="InterPro"/>
</dbReference>
<dbReference type="Gene3D" id="3.60.21.10">
    <property type="match status" value="1"/>
</dbReference>
<dbReference type="PANTHER" id="PTHR43143">
    <property type="entry name" value="METALLOPHOSPHOESTERASE, CALCINEURIN SUPERFAMILY"/>
    <property type="match status" value="1"/>
</dbReference>
<evidence type="ECO:0000259" key="1">
    <source>
        <dbReference type="Pfam" id="PF00149"/>
    </source>
</evidence>
<proteinExistence type="predicted"/>